<accession>A0AAV4Y5C8</accession>
<dbReference type="EMBL" id="BPLR01001485">
    <property type="protein sequence ID" value="GIZ02656.1"/>
    <property type="molecule type" value="Genomic_DNA"/>
</dbReference>
<gene>
    <name evidence="2" type="ORF">CEXT_651221</name>
</gene>
<keyword evidence="3" id="KW-1185">Reference proteome</keyword>
<organism evidence="2 3">
    <name type="scientific">Caerostris extrusa</name>
    <name type="common">Bark spider</name>
    <name type="synonym">Caerostris bankana</name>
    <dbReference type="NCBI Taxonomy" id="172846"/>
    <lineage>
        <taxon>Eukaryota</taxon>
        <taxon>Metazoa</taxon>
        <taxon>Ecdysozoa</taxon>
        <taxon>Arthropoda</taxon>
        <taxon>Chelicerata</taxon>
        <taxon>Arachnida</taxon>
        <taxon>Araneae</taxon>
        <taxon>Araneomorphae</taxon>
        <taxon>Entelegynae</taxon>
        <taxon>Araneoidea</taxon>
        <taxon>Araneidae</taxon>
        <taxon>Caerostris</taxon>
    </lineage>
</organism>
<protein>
    <submittedName>
        <fullName evidence="2">Uncharacterized protein</fullName>
    </submittedName>
</protein>
<evidence type="ECO:0000256" key="1">
    <source>
        <dbReference type="SAM" id="MobiDB-lite"/>
    </source>
</evidence>
<dbReference type="AlphaFoldDB" id="A0AAV4Y5C8"/>
<feature type="compositionally biased region" description="Basic and acidic residues" evidence="1">
    <location>
        <begin position="47"/>
        <end position="75"/>
    </location>
</feature>
<evidence type="ECO:0000313" key="3">
    <source>
        <dbReference type="Proteomes" id="UP001054945"/>
    </source>
</evidence>
<comment type="caution">
    <text evidence="2">The sequence shown here is derived from an EMBL/GenBank/DDBJ whole genome shotgun (WGS) entry which is preliminary data.</text>
</comment>
<sequence>MEAIFFTRINPSCFPGFLPKSPQNDATEVTKESTDLATDMVRVRLWRERQNNPKEQNDELNVQKKEHPQWKRDRPPPLTPYERLKRYRERKKQQKNCKVKAFYPKQTRLSSSMIYHQMMKQKSPLKISGQETISPPPRGNSFVVERFWNVYAKRFSAELLRERKPDITIWFLYYVLSRKILVLPFWNQ</sequence>
<reference evidence="2 3" key="1">
    <citation type="submission" date="2021-06" db="EMBL/GenBank/DDBJ databases">
        <title>Caerostris extrusa draft genome.</title>
        <authorList>
            <person name="Kono N."/>
            <person name="Arakawa K."/>
        </authorList>
    </citation>
    <scope>NUCLEOTIDE SEQUENCE [LARGE SCALE GENOMIC DNA]</scope>
</reference>
<dbReference type="Proteomes" id="UP001054945">
    <property type="component" value="Unassembled WGS sequence"/>
</dbReference>
<proteinExistence type="predicted"/>
<evidence type="ECO:0000313" key="2">
    <source>
        <dbReference type="EMBL" id="GIZ02656.1"/>
    </source>
</evidence>
<name>A0AAV4Y5C8_CAEEX</name>
<feature type="region of interest" description="Disordered" evidence="1">
    <location>
        <begin position="47"/>
        <end position="83"/>
    </location>
</feature>